<evidence type="ECO:0000256" key="1">
    <source>
        <dbReference type="SAM" id="SignalP"/>
    </source>
</evidence>
<accession>A0ABT7E0S5</accession>
<keyword evidence="3" id="KW-1185">Reference proteome</keyword>
<protein>
    <recommendedName>
        <fullName evidence="4">Tetratricopeptide repeat protein</fullName>
    </recommendedName>
</protein>
<dbReference type="Proteomes" id="UP001172778">
    <property type="component" value="Unassembled WGS sequence"/>
</dbReference>
<sequence>MSHSNLPPQSKVLRRIAILSSWLFIAPLALAAVDCDSAYQDRLKSDLKLSYQAFDQTMKGGFRALDELGCTKAAGDLIEAYIQVNNANQSSLRWHIAQLRAKEGRAEEAIKYAKTVLSKSEDFSKDPLRWNDYVLATIAFLERDKEKLVLHRNKVAEGKEAYFGNALNLKLLDALIKHFDKNYEYASRHIES</sequence>
<proteinExistence type="predicted"/>
<reference evidence="2" key="1">
    <citation type="submission" date="2023-03" db="EMBL/GenBank/DDBJ databases">
        <title>Chitinimonas shenzhenensis gen. nov., sp. nov., a novel member of family Burkholderiaceae isolated from activated sludge collected in Shen Zhen, China.</title>
        <authorList>
            <person name="Wang X."/>
        </authorList>
    </citation>
    <scope>NUCLEOTIDE SEQUENCE</scope>
    <source>
        <strain evidence="2">DQS-5</strain>
    </source>
</reference>
<name>A0ABT7E0S5_9NEIS</name>
<evidence type="ECO:0000313" key="2">
    <source>
        <dbReference type="EMBL" id="MDK2125912.1"/>
    </source>
</evidence>
<organism evidence="2 3">
    <name type="scientific">Parachitinimonas caeni</name>
    <dbReference type="NCBI Taxonomy" id="3031301"/>
    <lineage>
        <taxon>Bacteria</taxon>
        <taxon>Pseudomonadati</taxon>
        <taxon>Pseudomonadota</taxon>
        <taxon>Betaproteobacteria</taxon>
        <taxon>Neisseriales</taxon>
        <taxon>Chitinibacteraceae</taxon>
        <taxon>Parachitinimonas</taxon>
    </lineage>
</organism>
<comment type="caution">
    <text evidence="2">The sequence shown here is derived from an EMBL/GenBank/DDBJ whole genome shotgun (WGS) entry which is preliminary data.</text>
</comment>
<evidence type="ECO:0000313" key="3">
    <source>
        <dbReference type="Proteomes" id="UP001172778"/>
    </source>
</evidence>
<gene>
    <name evidence="2" type="ORF">PZA18_17805</name>
</gene>
<dbReference type="EMBL" id="JARRAF010000026">
    <property type="protein sequence ID" value="MDK2125912.1"/>
    <property type="molecule type" value="Genomic_DNA"/>
</dbReference>
<feature type="chain" id="PRO_5046941786" description="Tetratricopeptide repeat protein" evidence="1">
    <location>
        <begin position="32"/>
        <end position="192"/>
    </location>
</feature>
<dbReference type="RefSeq" id="WP_284102225.1">
    <property type="nucleotide sequence ID" value="NZ_JARRAF010000026.1"/>
</dbReference>
<evidence type="ECO:0008006" key="4">
    <source>
        <dbReference type="Google" id="ProtNLM"/>
    </source>
</evidence>
<feature type="signal peptide" evidence="1">
    <location>
        <begin position="1"/>
        <end position="31"/>
    </location>
</feature>
<keyword evidence="1" id="KW-0732">Signal</keyword>